<sequence length="721" mass="78774">MATPFPLLLSIHQKTSTKAKSIFTSSQMKPNLYVPSFFTGSSHPNFYRVLNFIGIGLIKNPKRSCLLLTVLFHLLLVAEPAQAQVTGVTYYSQKSGNFNEGAVWGENIAPGSNEYNNNNRGTQITKFVIRSGHTVVLNINFELGNQSNNTSIARQILIEEGAVLKGSSKLTIHNNGSNLINEGEVELGNVVFGRDLSGKAIFINNGFASITSSEQAKNTLIENNGNFTFTNNSVALVNSEIKNLTNGVLTFQNQVHLNEGTVVRNYGNVVMQSTVNEALNLNRGAAYNYGKVTMKGGINFASGNSMNLLHNYGVINTKKIYQNAISTIENWGKVYCKENIENVSSGKIVNHPCAYIEAENFVNKNNQSSLINNGYIKIRNNFIDNEGLVTGNGMFYIMGTKSSRNQGSFATTLQFILTDNELTSYCPTTPSCEKPTVAITGPSEICNISDELITYKVTNPQPNTTYIFTLPEGITLVEGEGTGTITVFAAFEESQLGVPQTITVTGYNNCGSNSASKHVIITECGNANPLPVELTSFNGNFANNAVKLTWSTASEKNNDYFTIERSTNGHEFTQIGQVKGNGNSQVALSYTFLDQQPVAGTTYYRLKQVDFDGAYEYSKMITVKAAPSIQKMQRVNVTAVYPNPVIPSRPVVLDVELASAGEVNLVLLDKTGRTLQSKSVQGQAGKQKIELDLLQQSPAGIYFLKVYQGKEVTMHKLVKNN</sequence>
<evidence type="ECO:0000259" key="1">
    <source>
        <dbReference type="Pfam" id="PF18962"/>
    </source>
</evidence>
<dbReference type="Gene3D" id="2.60.40.10">
    <property type="entry name" value="Immunoglobulins"/>
    <property type="match status" value="1"/>
</dbReference>
<dbReference type="RefSeq" id="WP_123133981.1">
    <property type="nucleotide sequence ID" value="NZ_RJJE01000017.1"/>
</dbReference>
<dbReference type="InterPro" id="IPR026444">
    <property type="entry name" value="Secre_tail"/>
</dbReference>
<dbReference type="InterPro" id="IPR045829">
    <property type="entry name" value="PKD_6"/>
</dbReference>
<evidence type="ECO:0000313" key="4">
    <source>
        <dbReference type="Proteomes" id="UP000271010"/>
    </source>
</evidence>
<gene>
    <name evidence="3" type="ORF">EFA69_15420</name>
</gene>
<proteinExistence type="predicted"/>
<evidence type="ECO:0000313" key="3">
    <source>
        <dbReference type="EMBL" id="RNI27514.1"/>
    </source>
</evidence>
<protein>
    <submittedName>
        <fullName evidence="3">T9SS C-terminal target domain-containing protein</fullName>
    </submittedName>
</protein>
<feature type="domain" description="Secretion system C-terminal sorting" evidence="1">
    <location>
        <begin position="640"/>
        <end position="718"/>
    </location>
</feature>
<comment type="caution">
    <text evidence="3">The sequence shown here is derived from an EMBL/GenBank/DDBJ whole genome shotgun (WGS) entry which is preliminary data.</text>
</comment>
<dbReference type="Pfam" id="PF18962">
    <property type="entry name" value="Por_Secre_tail"/>
    <property type="match status" value="1"/>
</dbReference>
<reference evidence="3 4" key="1">
    <citation type="submission" date="2018-11" db="EMBL/GenBank/DDBJ databases">
        <title>Rufibacter latericius sp. nov., isolated from water in Baiyang Lake.</title>
        <authorList>
            <person name="Yang Y."/>
        </authorList>
    </citation>
    <scope>NUCLEOTIDE SEQUENCE [LARGE SCALE GENOMIC DNA]</scope>
    <source>
        <strain evidence="3 4">MCC P1</strain>
    </source>
</reference>
<dbReference type="EMBL" id="RJJE01000017">
    <property type="protein sequence ID" value="RNI27514.1"/>
    <property type="molecule type" value="Genomic_DNA"/>
</dbReference>
<dbReference type="Pfam" id="PF19408">
    <property type="entry name" value="PKD_6"/>
    <property type="match status" value="1"/>
</dbReference>
<accession>A0A3M9MPQ9</accession>
<dbReference type="InterPro" id="IPR013783">
    <property type="entry name" value="Ig-like_fold"/>
</dbReference>
<dbReference type="Proteomes" id="UP000271010">
    <property type="component" value="Unassembled WGS sequence"/>
</dbReference>
<dbReference type="OrthoDB" id="1490051at2"/>
<dbReference type="AlphaFoldDB" id="A0A3M9MPQ9"/>
<dbReference type="NCBIfam" id="TIGR04183">
    <property type="entry name" value="Por_Secre_tail"/>
    <property type="match status" value="1"/>
</dbReference>
<evidence type="ECO:0000259" key="2">
    <source>
        <dbReference type="Pfam" id="PF19408"/>
    </source>
</evidence>
<feature type="domain" description="PKD-like" evidence="2">
    <location>
        <begin position="435"/>
        <end position="517"/>
    </location>
</feature>
<organism evidence="3 4">
    <name type="scientific">Rufibacter immobilis</name>
    <dbReference type="NCBI Taxonomy" id="1348778"/>
    <lineage>
        <taxon>Bacteria</taxon>
        <taxon>Pseudomonadati</taxon>
        <taxon>Bacteroidota</taxon>
        <taxon>Cytophagia</taxon>
        <taxon>Cytophagales</taxon>
        <taxon>Hymenobacteraceae</taxon>
        <taxon>Rufibacter</taxon>
    </lineage>
</organism>
<name>A0A3M9MPQ9_9BACT</name>
<keyword evidence="4" id="KW-1185">Reference proteome</keyword>